<evidence type="ECO:0000256" key="6">
    <source>
        <dbReference type="ARBA" id="ARBA00022777"/>
    </source>
</evidence>
<comment type="caution">
    <text evidence="11">The sequence shown here is derived from an EMBL/GenBank/DDBJ whole genome shotgun (WGS) entry which is preliminary data.</text>
</comment>
<dbReference type="InterPro" id="IPR020590">
    <property type="entry name" value="Guanylate_kinase_CS"/>
</dbReference>
<protein>
    <recommendedName>
        <fullName evidence="3">Guanylate kinase</fullName>
        <ecNumber evidence="2">2.7.4.8</ecNumber>
    </recommendedName>
    <alternativeName>
        <fullName evidence="8">GMP kinase</fullName>
    </alternativeName>
</protein>
<dbReference type="PROSITE" id="PS00856">
    <property type="entry name" value="GUANYLATE_KINASE_1"/>
    <property type="match status" value="1"/>
</dbReference>
<dbReference type="InterPro" id="IPR008144">
    <property type="entry name" value="Guanylate_kin-like_dom"/>
</dbReference>
<dbReference type="EC" id="2.7.4.8" evidence="2"/>
<keyword evidence="6 11" id="KW-0418">Kinase</keyword>
<dbReference type="GO" id="GO:0005829">
    <property type="term" value="C:cytosol"/>
    <property type="evidence" value="ECO:0007669"/>
    <property type="project" value="TreeGrafter"/>
</dbReference>
<reference evidence="11 12" key="1">
    <citation type="journal article" date="2019" name="Sci. Rep.">
        <title>Comparative genomics of chytrid fungi reveal insights into the obligate biotrophic and pathogenic lifestyle of Synchytrium endobioticum.</title>
        <authorList>
            <person name="van de Vossenberg B.T.L.H."/>
            <person name="Warris S."/>
            <person name="Nguyen H.D.T."/>
            <person name="van Gent-Pelzer M.P.E."/>
            <person name="Joly D.L."/>
            <person name="van de Geest H.C."/>
            <person name="Bonants P.J.M."/>
            <person name="Smith D.S."/>
            <person name="Levesque C.A."/>
            <person name="van der Lee T.A.J."/>
        </authorList>
    </citation>
    <scope>NUCLEOTIDE SEQUENCE [LARGE SCALE GENOMIC DNA]</scope>
    <source>
        <strain evidence="11 12">CBS 809.83</strain>
    </source>
</reference>
<dbReference type="SUPFAM" id="SSF52540">
    <property type="entry name" value="P-loop containing nucleoside triphosphate hydrolases"/>
    <property type="match status" value="1"/>
</dbReference>
<gene>
    <name evidence="11" type="primary">GUK1</name>
    <name evidence="11" type="ORF">PhCBS80983_g00975</name>
</gene>
<dbReference type="AlphaFoldDB" id="A0A507ECA7"/>
<dbReference type="Gene3D" id="3.40.50.300">
    <property type="entry name" value="P-loop containing nucleotide triphosphate hydrolases"/>
    <property type="match status" value="1"/>
</dbReference>
<name>A0A507ECA7_9FUNG</name>
<dbReference type="FunFam" id="3.40.50.300:FF:000776">
    <property type="entry name" value="Guanylate kinase 2"/>
    <property type="match status" value="1"/>
</dbReference>
<organism evidence="11 12">
    <name type="scientific">Powellomyces hirtus</name>
    <dbReference type="NCBI Taxonomy" id="109895"/>
    <lineage>
        <taxon>Eukaryota</taxon>
        <taxon>Fungi</taxon>
        <taxon>Fungi incertae sedis</taxon>
        <taxon>Chytridiomycota</taxon>
        <taxon>Chytridiomycota incertae sedis</taxon>
        <taxon>Chytridiomycetes</taxon>
        <taxon>Spizellomycetales</taxon>
        <taxon>Powellomycetaceae</taxon>
        <taxon>Powellomyces</taxon>
    </lineage>
</organism>
<proteinExistence type="inferred from homology"/>
<comment type="similarity">
    <text evidence="1">Belongs to the guanylate kinase family.</text>
</comment>
<dbReference type="PANTHER" id="PTHR23117">
    <property type="entry name" value="GUANYLATE KINASE-RELATED"/>
    <property type="match status" value="1"/>
</dbReference>
<evidence type="ECO:0000256" key="5">
    <source>
        <dbReference type="ARBA" id="ARBA00022741"/>
    </source>
</evidence>
<evidence type="ECO:0000313" key="12">
    <source>
        <dbReference type="Proteomes" id="UP000318582"/>
    </source>
</evidence>
<dbReference type="SMART" id="SM00072">
    <property type="entry name" value="GuKc"/>
    <property type="match status" value="1"/>
</dbReference>
<evidence type="ECO:0000256" key="9">
    <source>
        <dbReference type="SAM" id="MobiDB-lite"/>
    </source>
</evidence>
<sequence length="310" mass="33198">MSLPLRAAQTTTRALFARASISTPSSCFSPLIRYYASAPSPVFASKSADTRSNAKRVLAAVGVLTVGGLGGYRLYSFRSSNPSSSSSSSSSTPANSNETPQNTAPVKPATKPSTPPSPRAIVMCGPSGSGKSTLLKRLLAEHPTAFGFSVSHTTRTPRTGERDGTDYHFITRPQFASAVANNEFIEHATFAKNDYGTSYKAVDDVLAQNKHVVLDIDMQGVLQLQTALKNGAKKFNGGRPLFVFVAPPSMSDLEKRLVGRGTENKETLEQRLLAAKDELKWGLGKGNVDVVIVNDDVEKAYGELKSAIFH</sequence>
<dbReference type="InterPro" id="IPR008145">
    <property type="entry name" value="GK/Ca_channel_bsu"/>
</dbReference>
<evidence type="ECO:0000256" key="1">
    <source>
        <dbReference type="ARBA" id="ARBA00005790"/>
    </source>
</evidence>
<evidence type="ECO:0000256" key="7">
    <source>
        <dbReference type="ARBA" id="ARBA00022840"/>
    </source>
</evidence>
<keyword evidence="4" id="KW-0808">Transferase</keyword>
<dbReference type="EMBL" id="QEAQ01000006">
    <property type="protein sequence ID" value="TPX61713.1"/>
    <property type="molecule type" value="Genomic_DNA"/>
</dbReference>
<keyword evidence="12" id="KW-1185">Reference proteome</keyword>
<feature type="compositionally biased region" description="Low complexity" evidence="9">
    <location>
        <begin position="80"/>
        <end position="97"/>
    </location>
</feature>
<feature type="domain" description="Guanylate kinase-like" evidence="10">
    <location>
        <begin position="118"/>
        <end position="309"/>
    </location>
</feature>
<dbReference type="GO" id="GO:0005524">
    <property type="term" value="F:ATP binding"/>
    <property type="evidence" value="ECO:0007669"/>
    <property type="project" value="UniProtKB-KW"/>
</dbReference>
<evidence type="ECO:0000256" key="2">
    <source>
        <dbReference type="ARBA" id="ARBA00012961"/>
    </source>
</evidence>
<dbReference type="Pfam" id="PF00625">
    <property type="entry name" value="Guanylate_kin"/>
    <property type="match status" value="1"/>
</dbReference>
<evidence type="ECO:0000259" key="10">
    <source>
        <dbReference type="PROSITE" id="PS50052"/>
    </source>
</evidence>
<accession>A0A507ECA7</accession>
<dbReference type="InterPro" id="IPR017665">
    <property type="entry name" value="Guanylate_kinase"/>
</dbReference>
<evidence type="ECO:0000256" key="8">
    <source>
        <dbReference type="ARBA" id="ARBA00030128"/>
    </source>
</evidence>
<dbReference type="Proteomes" id="UP000318582">
    <property type="component" value="Unassembled WGS sequence"/>
</dbReference>
<evidence type="ECO:0000256" key="4">
    <source>
        <dbReference type="ARBA" id="ARBA00022679"/>
    </source>
</evidence>
<keyword evidence="7" id="KW-0067">ATP-binding</keyword>
<dbReference type="NCBIfam" id="TIGR03263">
    <property type="entry name" value="guanyl_kin"/>
    <property type="match status" value="1"/>
</dbReference>
<dbReference type="PANTHER" id="PTHR23117:SF13">
    <property type="entry name" value="GUANYLATE KINASE"/>
    <property type="match status" value="1"/>
</dbReference>
<evidence type="ECO:0000313" key="11">
    <source>
        <dbReference type="EMBL" id="TPX61713.1"/>
    </source>
</evidence>
<feature type="region of interest" description="Disordered" evidence="9">
    <location>
        <begin position="80"/>
        <end position="126"/>
    </location>
</feature>
<dbReference type="InterPro" id="IPR027417">
    <property type="entry name" value="P-loop_NTPase"/>
</dbReference>
<dbReference type="STRING" id="109895.A0A507ECA7"/>
<dbReference type="CDD" id="cd00071">
    <property type="entry name" value="GMPK"/>
    <property type="match status" value="1"/>
</dbReference>
<keyword evidence="5" id="KW-0547">Nucleotide-binding</keyword>
<dbReference type="PROSITE" id="PS50052">
    <property type="entry name" value="GUANYLATE_KINASE_2"/>
    <property type="match status" value="1"/>
</dbReference>
<evidence type="ECO:0000256" key="3">
    <source>
        <dbReference type="ARBA" id="ARBA00016296"/>
    </source>
</evidence>
<dbReference type="GO" id="GO:0004385">
    <property type="term" value="F:GMP kinase activity"/>
    <property type="evidence" value="ECO:0007669"/>
    <property type="project" value="UniProtKB-EC"/>
</dbReference>